<comment type="caution">
    <text evidence="9">Lacks conserved residue(s) required for the propagation of feature annotation.</text>
</comment>
<comment type="subcellular location">
    <subcellularLocation>
        <location evidence="9">Cytoplasm</location>
    </subcellularLocation>
    <subcellularLocation>
        <location evidence="9">Mitochondrion intermembrane space</location>
    </subcellularLocation>
</comment>
<dbReference type="GO" id="GO:0009055">
    <property type="term" value="F:electron transfer activity"/>
    <property type="evidence" value="ECO:0007669"/>
    <property type="project" value="UniProtKB-UniRule"/>
</dbReference>
<feature type="region of interest" description="Fe-S binding site B" evidence="9">
    <location>
        <begin position="295"/>
        <end position="309"/>
    </location>
</feature>
<dbReference type="Pfam" id="PF05093">
    <property type="entry name" value="CIAPIN1"/>
    <property type="match status" value="1"/>
</dbReference>
<evidence type="ECO:0000259" key="11">
    <source>
        <dbReference type="Pfam" id="PF16803"/>
    </source>
</evidence>
<feature type="binding site" evidence="9">
    <location>
        <position position="233"/>
    </location>
    <ligand>
        <name>[2Fe-2S] cluster</name>
        <dbReference type="ChEBI" id="CHEBI:190135"/>
    </ligand>
</feature>
<comment type="caution">
    <text evidence="12">The sequence shown here is derived from an EMBL/GenBank/DDBJ whole genome shotgun (WGS) entry which is preliminary data.</text>
</comment>
<feature type="binding site" evidence="9">
    <location>
        <position position="309"/>
    </location>
    <ligand>
        <name>[4Fe-4S] cluster</name>
        <dbReference type="ChEBI" id="CHEBI:49883"/>
    </ligand>
</feature>
<comment type="similarity">
    <text evidence="2 9">Belongs to the anamorsin family.</text>
</comment>
<gene>
    <name evidence="12" type="ORF">O181_029575</name>
</gene>
<organism evidence="12 13">
    <name type="scientific">Austropuccinia psidii MF-1</name>
    <dbReference type="NCBI Taxonomy" id="1389203"/>
    <lineage>
        <taxon>Eukaryota</taxon>
        <taxon>Fungi</taxon>
        <taxon>Dikarya</taxon>
        <taxon>Basidiomycota</taxon>
        <taxon>Pucciniomycotina</taxon>
        <taxon>Pucciniomycetes</taxon>
        <taxon>Pucciniales</taxon>
        <taxon>Sphaerophragmiaceae</taxon>
        <taxon>Austropuccinia</taxon>
    </lineage>
</organism>
<evidence type="ECO:0000256" key="7">
    <source>
        <dbReference type="ARBA" id="ARBA00023014"/>
    </source>
</evidence>
<dbReference type="InterPro" id="IPR046408">
    <property type="entry name" value="CIAPIN1"/>
</dbReference>
<comment type="domain">
    <text evidence="9">The N-terminal domain has structural similarity with S-adenosyl-L-methionine-dependent methyltransferases, but does not bind S-adenosyl-L-methionine. It is required for correct assembly of the 2 Fe-S clusters.</text>
</comment>
<dbReference type="EMBL" id="AVOT02010290">
    <property type="protein sequence ID" value="MBW0489860.1"/>
    <property type="molecule type" value="Genomic_DNA"/>
</dbReference>
<evidence type="ECO:0000256" key="8">
    <source>
        <dbReference type="ARBA" id="ARBA00023128"/>
    </source>
</evidence>
<dbReference type="HAMAP" id="MF_03115">
    <property type="entry name" value="Anamorsin"/>
    <property type="match status" value="1"/>
</dbReference>
<keyword evidence="8 9" id="KW-0496">Mitochondrion</keyword>
<dbReference type="GO" id="GO:0051537">
    <property type="term" value="F:2 iron, 2 sulfur cluster binding"/>
    <property type="evidence" value="ECO:0007669"/>
    <property type="project" value="UniProtKB-UniRule"/>
</dbReference>
<comment type="domain">
    <text evidence="9">The C-terminal domain binds 2 Fe-S clusters but is otherwise mostly in an intrinsically disordered conformation.</text>
</comment>
<dbReference type="PANTHER" id="PTHR13273">
    <property type="entry name" value="ANAMORSIN"/>
    <property type="match status" value="1"/>
</dbReference>
<evidence type="ECO:0000256" key="4">
    <source>
        <dbReference type="ARBA" id="ARBA00022490"/>
    </source>
</evidence>
<feature type="binding site" evidence="9">
    <location>
        <position position="295"/>
    </location>
    <ligand>
        <name>[4Fe-4S] cluster</name>
        <dbReference type="ChEBI" id="CHEBI:49883"/>
    </ligand>
</feature>
<name>A0A9Q3CVG4_9BASI</name>
<evidence type="ECO:0000256" key="5">
    <source>
        <dbReference type="ARBA" id="ARBA00022723"/>
    </source>
</evidence>
<keyword evidence="3 9" id="KW-0004">4Fe-4S</keyword>
<feature type="domain" description="Anamorsin C-terminal" evidence="10">
    <location>
        <begin position="229"/>
        <end position="325"/>
    </location>
</feature>
<dbReference type="InterPro" id="IPR031838">
    <property type="entry name" value="Dre2_N"/>
</dbReference>
<feature type="binding site" evidence="9">
    <location>
        <position position="245"/>
    </location>
    <ligand>
        <name>[2Fe-2S] cluster</name>
        <dbReference type="ChEBI" id="CHEBI:190135"/>
    </ligand>
</feature>
<evidence type="ECO:0000256" key="9">
    <source>
        <dbReference type="HAMAP-Rule" id="MF_03115"/>
    </source>
</evidence>
<keyword evidence="7 9" id="KW-0411">Iron-sulfur</keyword>
<dbReference type="InterPro" id="IPR007785">
    <property type="entry name" value="Anamorsin"/>
</dbReference>
<dbReference type="Proteomes" id="UP000765509">
    <property type="component" value="Unassembled WGS sequence"/>
</dbReference>
<dbReference type="GO" id="GO:0005758">
    <property type="term" value="C:mitochondrial intermembrane space"/>
    <property type="evidence" value="ECO:0007669"/>
    <property type="project" value="UniProtKB-SubCell"/>
</dbReference>
<accession>A0A9Q3CVG4</accession>
<keyword evidence="13" id="KW-1185">Reference proteome</keyword>
<feature type="short sequence motif" description="Cx2C motif 1" evidence="9">
    <location>
        <begin position="295"/>
        <end position="298"/>
    </location>
</feature>
<comment type="cofactor">
    <cofactor evidence="1 9">
        <name>[4Fe-4S] cluster</name>
        <dbReference type="ChEBI" id="CHEBI:49883"/>
    </cofactor>
</comment>
<dbReference type="AlphaFoldDB" id="A0A9Q3CVG4"/>
<evidence type="ECO:0000313" key="13">
    <source>
        <dbReference type="Proteomes" id="UP000765509"/>
    </source>
</evidence>
<feature type="binding site" evidence="9">
    <location>
        <position position="242"/>
    </location>
    <ligand>
        <name>[2Fe-2S] cluster</name>
        <dbReference type="ChEBI" id="CHEBI:190135"/>
    </ligand>
</feature>
<evidence type="ECO:0000313" key="12">
    <source>
        <dbReference type="EMBL" id="MBW0489860.1"/>
    </source>
</evidence>
<feature type="short sequence motif" description="Cx2C motif 2" evidence="9">
    <location>
        <begin position="306"/>
        <end position="309"/>
    </location>
</feature>
<dbReference type="GO" id="GO:0051539">
    <property type="term" value="F:4 iron, 4 sulfur cluster binding"/>
    <property type="evidence" value="ECO:0007669"/>
    <property type="project" value="UniProtKB-KW"/>
</dbReference>
<evidence type="ECO:0000256" key="3">
    <source>
        <dbReference type="ARBA" id="ARBA00022485"/>
    </source>
</evidence>
<evidence type="ECO:0008006" key="14">
    <source>
        <dbReference type="Google" id="ProtNLM"/>
    </source>
</evidence>
<evidence type="ECO:0000259" key="10">
    <source>
        <dbReference type="Pfam" id="PF05093"/>
    </source>
</evidence>
<reference evidence="12" key="1">
    <citation type="submission" date="2021-03" db="EMBL/GenBank/DDBJ databases">
        <title>Draft genome sequence of rust myrtle Austropuccinia psidii MF-1, a brazilian biotype.</title>
        <authorList>
            <person name="Quecine M.C."/>
            <person name="Pachon D.M.R."/>
            <person name="Bonatelli M.L."/>
            <person name="Correr F.H."/>
            <person name="Franceschini L.M."/>
            <person name="Leite T.F."/>
            <person name="Margarido G.R.A."/>
            <person name="Almeida C.A."/>
            <person name="Ferrarezi J.A."/>
            <person name="Labate C.A."/>
        </authorList>
    </citation>
    <scope>NUCLEOTIDE SEQUENCE</scope>
    <source>
        <strain evidence="12">MF-1</strain>
    </source>
</reference>
<keyword evidence="5 9" id="KW-0479">Metal-binding</keyword>
<keyword evidence="4 9" id="KW-0963">Cytoplasm</keyword>
<evidence type="ECO:0000256" key="1">
    <source>
        <dbReference type="ARBA" id="ARBA00001966"/>
    </source>
</evidence>
<keyword evidence="9" id="KW-0001">2Fe-2S</keyword>
<sequence length="333" mass="35976">MGLGNFLPVDHSKKSCSEITATSIDRPTRTDCEPSLVLKATSFVMLRDSSSKNILIVGSLRSLKDGTYPNLITRFENELMSNVVEKHLCDRILDGATTLALSSFDAIYLAIDPEDLITGNTPAKSLSQLVQLIVPSLKENANISWTTRTGQTMVESALKASSSLFDITVASQSDASQLITSTKSPDNAVLLNFPKKSVKPSLWTFTTDAPLIDESTLLTEEDLQKTTQTAQACNPKKAKKACKNCTCGLRELELMEQDDLPTAFKTNGSDIAVKSTDPAKLLVSVTGGKNFTSSCGSCYLGDAFRCSSCPYLGMPAFEPGQEVKLTTNMTDDI</sequence>
<proteinExistence type="inferred from homology"/>
<feature type="binding site" evidence="9">
    <location>
        <position position="247"/>
    </location>
    <ligand>
        <name>[2Fe-2S] cluster</name>
        <dbReference type="ChEBI" id="CHEBI:190135"/>
    </ligand>
</feature>
<feature type="binding site" evidence="9">
    <location>
        <position position="298"/>
    </location>
    <ligand>
        <name>[4Fe-4S] cluster</name>
        <dbReference type="ChEBI" id="CHEBI:49883"/>
    </ligand>
</feature>
<dbReference type="GO" id="GO:0016226">
    <property type="term" value="P:iron-sulfur cluster assembly"/>
    <property type="evidence" value="ECO:0007669"/>
    <property type="project" value="UniProtKB-UniRule"/>
</dbReference>
<evidence type="ECO:0000256" key="2">
    <source>
        <dbReference type="ARBA" id="ARBA00008169"/>
    </source>
</evidence>
<dbReference type="OrthoDB" id="311633at2759"/>
<comment type="domain">
    <text evidence="9">The twin Cx2C motifs are involved in the recognition by the mitochondrial MIA40-ERV1 disulfide relay system. The formation of 2 disulfide bonds in the Cx2C motifs through dithiol/disulfide exchange reactions effectively traps the protein in the mitochondrial intermembrane space.</text>
</comment>
<protein>
    <recommendedName>
        <fullName evidence="14">Anamorsin homolog</fullName>
    </recommendedName>
</protein>
<dbReference type="Pfam" id="PF16803">
    <property type="entry name" value="DRE2_N"/>
    <property type="match status" value="1"/>
</dbReference>
<dbReference type="GO" id="GO:0046872">
    <property type="term" value="F:metal ion binding"/>
    <property type="evidence" value="ECO:0007669"/>
    <property type="project" value="UniProtKB-KW"/>
</dbReference>
<feature type="domain" description="Fe-S cluster assembly protein Dre2 N-terminal" evidence="11">
    <location>
        <begin position="73"/>
        <end position="149"/>
    </location>
</feature>
<keyword evidence="6 9" id="KW-0408">Iron</keyword>
<feature type="binding site" evidence="9">
    <location>
        <position position="306"/>
    </location>
    <ligand>
        <name>[4Fe-4S] cluster</name>
        <dbReference type="ChEBI" id="CHEBI:49883"/>
    </ligand>
</feature>
<comment type="cofactor">
    <cofactor evidence="9">
        <name>[2Fe-2S] cluster</name>
        <dbReference type="ChEBI" id="CHEBI:190135"/>
    </cofactor>
</comment>
<evidence type="ECO:0000256" key="6">
    <source>
        <dbReference type="ARBA" id="ARBA00023004"/>
    </source>
</evidence>
<dbReference type="PANTHER" id="PTHR13273:SF14">
    <property type="entry name" value="ANAMORSIN"/>
    <property type="match status" value="1"/>
</dbReference>